<organism evidence="1 2">
    <name type="scientific">Maritimibacter harenae</name>
    <dbReference type="NCBI Taxonomy" id="2606218"/>
    <lineage>
        <taxon>Bacteria</taxon>
        <taxon>Pseudomonadati</taxon>
        <taxon>Pseudomonadota</taxon>
        <taxon>Alphaproteobacteria</taxon>
        <taxon>Rhodobacterales</taxon>
        <taxon>Roseobacteraceae</taxon>
        <taxon>Maritimibacter</taxon>
    </lineage>
</organism>
<keyword evidence="2" id="KW-1185">Reference proteome</keyword>
<dbReference type="RefSeq" id="WP_161349558.1">
    <property type="nucleotide sequence ID" value="NZ_WTUX01000002.1"/>
</dbReference>
<evidence type="ECO:0000313" key="1">
    <source>
        <dbReference type="EMBL" id="MZR11434.1"/>
    </source>
</evidence>
<reference evidence="1 2" key="1">
    <citation type="submission" date="2019-12" db="EMBL/GenBank/DDBJ databases">
        <title>Maritimibacter sp. nov. sp. isolated from sea sand.</title>
        <authorList>
            <person name="Kim J."/>
            <person name="Jeong S.E."/>
            <person name="Jung H.S."/>
            <person name="Jeon C.O."/>
        </authorList>
    </citation>
    <scope>NUCLEOTIDE SEQUENCE [LARGE SCALE GENOMIC DNA]</scope>
    <source>
        <strain evidence="1 2">DP07</strain>
    </source>
</reference>
<evidence type="ECO:0000313" key="2">
    <source>
        <dbReference type="Proteomes" id="UP000467322"/>
    </source>
</evidence>
<name>A0A845M525_9RHOB</name>
<dbReference type="Proteomes" id="UP000467322">
    <property type="component" value="Unassembled WGS sequence"/>
</dbReference>
<protein>
    <submittedName>
        <fullName evidence="1">Uncharacterized protein</fullName>
    </submittedName>
</protein>
<dbReference type="EMBL" id="WTUX01000002">
    <property type="protein sequence ID" value="MZR11434.1"/>
    <property type="molecule type" value="Genomic_DNA"/>
</dbReference>
<accession>A0A845M525</accession>
<dbReference type="AlphaFoldDB" id="A0A845M525"/>
<comment type="caution">
    <text evidence="1">The sequence shown here is derived from an EMBL/GenBank/DDBJ whole genome shotgun (WGS) entry which is preliminary data.</text>
</comment>
<sequence>MSANGNQPETTGNGPNSRRFIKRLAKIETAQFIALMIAGAYAVFELTLTRIDRHVDTAMSLVQEFSQGQLGENRRLLNDRWYSHWDDVRLLQEAGYGATSAPIQAFVTNTIVGELGASGRKEIRLAIAEITDGLDRLAICAKPPFNHAAFNMFAQCDPKTTNQSICDYATSFFELYGPLIEETRNTLGNGSLGVALEEYVTEGTCYRWLQG</sequence>
<proteinExistence type="predicted"/>
<gene>
    <name evidence="1" type="ORF">GQE99_00110</name>
</gene>